<keyword evidence="10" id="KW-1185">Reference proteome</keyword>
<dbReference type="PROSITE" id="PS50850">
    <property type="entry name" value="MFS"/>
    <property type="match status" value="1"/>
</dbReference>
<dbReference type="SUPFAM" id="SSF103473">
    <property type="entry name" value="MFS general substrate transporter"/>
    <property type="match status" value="1"/>
</dbReference>
<feature type="transmembrane region" description="Helical" evidence="7">
    <location>
        <begin position="181"/>
        <end position="206"/>
    </location>
</feature>
<dbReference type="PANTHER" id="PTHR43124">
    <property type="entry name" value="PURINE EFFLUX PUMP PBUE"/>
    <property type="match status" value="1"/>
</dbReference>
<comment type="caution">
    <text evidence="9">The sequence shown here is derived from an EMBL/GenBank/DDBJ whole genome shotgun (WGS) entry which is preliminary data.</text>
</comment>
<name>A0A2T3FJZ6_9FIRM</name>
<comment type="subcellular location">
    <subcellularLocation>
        <location evidence="1">Cell membrane</location>
        <topology evidence="1">Multi-pass membrane protein</topology>
    </subcellularLocation>
</comment>
<feature type="transmembrane region" description="Helical" evidence="7">
    <location>
        <begin position="218"/>
        <end position="241"/>
    </location>
</feature>
<evidence type="ECO:0000313" key="9">
    <source>
        <dbReference type="EMBL" id="PST35605.1"/>
    </source>
</evidence>
<dbReference type="Proteomes" id="UP000241201">
    <property type="component" value="Unassembled WGS sequence"/>
</dbReference>
<organism evidence="9 10">
    <name type="scientific">Faecalibacillus faecis</name>
    <dbReference type="NCBI Taxonomy" id="1982628"/>
    <lineage>
        <taxon>Bacteria</taxon>
        <taxon>Bacillati</taxon>
        <taxon>Bacillota</taxon>
        <taxon>Erysipelotrichia</taxon>
        <taxon>Erysipelotrichales</taxon>
        <taxon>Coprobacillaceae</taxon>
        <taxon>Faecalibacillus</taxon>
    </lineage>
</organism>
<dbReference type="GO" id="GO:0022857">
    <property type="term" value="F:transmembrane transporter activity"/>
    <property type="evidence" value="ECO:0007669"/>
    <property type="project" value="InterPro"/>
</dbReference>
<keyword evidence="3" id="KW-1003">Cell membrane</keyword>
<reference evidence="10" key="1">
    <citation type="submission" date="2018-03" db="EMBL/GenBank/DDBJ databases">
        <title>Lachnoclostridium SNUG30370 gen.nov., sp.nov., isolated from human faeces.</title>
        <authorList>
            <person name="Seo B."/>
            <person name="Jeon K."/>
            <person name="Ko G."/>
        </authorList>
    </citation>
    <scope>NUCLEOTIDE SEQUENCE [LARGE SCALE GENOMIC DNA]</scope>
    <source>
        <strain evidence="10">SNUG30370</strain>
    </source>
</reference>
<dbReference type="RefSeq" id="WP_106988863.1">
    <property type="nucleotide sequence ID" value="NZ_JAKNHZ010000022.1"/>
</dbReference>
<dbReference type="InterPro" id="IPR050189">
    <property type="entry name" value="MFS_Efflux_Transporters"/>
</dbReference>
<feature type="transmembrane region" description="Helical" evidence="7">
    <location>
        <begin position="131"/>
        <end position="150"/>
    </location>
</feature>
<dbReference type="InterPro" id="IPR020846">
    <property type="entry name" value="MFS_dom"/>
</dbReference>
<keyword evidence="4 7" id="KW-0812">Transmembrane</keyword>
<dbReference type="GO" id="GO:0005886">
    <property type="term" value="C:plasma membrane"/>
    <property type="evidence" value="ECO:0007669"/>
    <property type="project" value="UniProtKB-SubCell"/>
</dbReference>
<gene>
    <name evidence="9" type="ORF">C7U55_12670</name>
</gene>
<feature type="transmembrane region" description="Helical" evidence="7">
    <location>
        <begin position="50"/>
        <end position="72"/>
    </location>
</feature>
<evidence type="ECO:0000256" key="3">
    <source>
        <dbReference type="ARBA" id="ARBA00022475"/>
    </source>
</evidence>
<protein>
    <recommendedName>
        <fullName evidence="8">Major facilitator superfamily (MFS) profile domain-containing protein</fullName>
    </recommendedName>
</protein>
<sequence length="271" mass="30207">MAFIIIRFASLSPKEKVGKNLSLLIAGVAAALMVGVPLTRELVALYSWKFVFLGLIFIMLLSLTYFISYLPKGTHQKEVNLKLELQFLKERKVLLVRISSIVTFIGYGAIYTYLTPYIIHQFSYFEGYTSVFLMIIGLSSFIGNLIGGFFCDRFGFYKSLVGGSFLQVCLSFIIFMTNTSFVIQLVMICLWMVNGWFIGLQINTAITIVTQNKSSLMISLNSSGIQLGQVLGTSIAAMIIIKANISFIVLLSTVTSIIVFIILNANQKMKI</sequence>
<proteinExistence type="predicted"/>
<feature type="transmembrane region" description="Helical" evidence="7">
    <location>
        <begin position="247"/>
        <end position="265"/>
    </location>
</feature>
<evidence type="ECO:0000256" key="7">
    <source>
        <dbReference type="SAM" id="Phobius"/>
    </source>
</evidence>
<evidence type="ECO:0000259" key="8">
    <source>
        <dbReference type="PROSITE" id="PS50850"/>
    </source>
</evidence>
<evidence type="ECO:0000256" key="2">
    <source>
        <dbReference type="ARBA" id="ARBA00022448"/>
    </source>
</evidence>
<keyword evidence="2" id="KW-0813">Transport</keyword>
<dbReference type="EMBL" id="PYLP01000029">
    <property type="protein sequence ID" value="PST35605.1"/>
    <property type="molecule type" value="Genomic_DNA"/>
</dbReference>
<evidence type="ECO:0000313" key="10">
    <source>
        <dbReference type="Proteomes" id="UP000241201"/>
    </source>
</evidence>
<dbReference type="AlphaFoldDB" id="A0A2T3FJZ6"/>
<keyword evidence="6 7" id="KW-0472">Membrane</keyword>
<evidence type="ECO:0000256" key="1">
    <source>
        <dbReference type="ARBA" id="ARBA00004651"/>
    </source>
</evidence>
<dbReference type="InterPro" id="IPR011701">
    <property type="entry name" value="MFS"/>
</dbReference>
<feature type="transmembrane region" description="Helical" evidence="7">
    <location>
        <begin position="93"/>
        <end position="119"/>
    </location>
</feature>
<dbReference type="Pfam" id="PF07690">
    <property type="entry name" value="MFS_1"/>
    <property type="match status" value="1"/>
</dbReference>
<evidence type="ECO:0000256" key="4">
    <source>
        <dbReference type="ARBA" id="ARBA00022692"/>
    </source>
</evidence>
<evidence type="ECO:0000256" key="5">
    <source>
        <dbReference type="ARBA" id="ARBA00022989"/>
    </source>
</evidence>
<keyword evidence="5 7" id="KW-1133">Transmembrane helix</keyword>
<accession>A0A2T3FJZ6</accession>
<feature type="transmembrane region" description="Helical" evidence="7">
    <location>
        <begin position="157"/>
        <end position="175"/>
    </location>
</feature>
<evidence type="ECO:0000256" key="6">
    <source>
        <dbReference type="ARBA" id="ARBA00023136"/>
    </source>
</evidence>
<dbReference type="PANTHER" id="PTHR43124:SF10">
    <property type="entry name" value="PURINE EFFLUX PUMP PBUE"/>
    <property type="match status" value="1"/>
</dbReference>
<dbReference type="Gene3D" id="1.20.1250.20">
    <property type="entry name" value="MFS general substrate transporter like domains"/>
    <property type="match status" value="1"/>
</dbReference>
<dbReference type="InterPro" id="IPR036259">
    <property type="entry name" value="MFS_trans_sf"/>
</dbReference>
<feature type="transmembrane region" description="Helical" evidence="7">
    <location>
        <begin position="21"/>
        <end position="38"/>
    </location>
</feature>
<feature type="domain" description="Major facilitator superfamily (MFS) profile" evidence="8">
    <location>
        <begin position="1"/>
        <end position="269"/>
    </location>
</feature>